<reference evidence="4" key="1">
    <citation type="journal article" date="2013" name="PLoS Genet.">
        <title>The genome of Spraguea lophii and the basis of host-microsporidian interactions.</title>
        <authorList>
            <person name="Campbell S.E."/>
            <person name="Williams T.A."/>
            <person name="Yousuf A."/>
            <person name="Soanes D.M."/>
            <person name="Paszkiewicz K.H."/>
            <person name="Williams B.A.P."/>
        </authorList>
    </citation>
    <scope>NUCLEOTIDE SEQUENCE [LARGE SCALE GENOMIC DNA]</scope>
    <source>
        <strain evidence="4">42_110</strain>
    </source>
</reference>
<dbReference type="InterPro" id="IPR038765">
    <property type="entry name" value="Papain-like_cys_pep_sf"/>
</dbReference>
<dbReference type="Gene3D" id="3.90.70.10">
    <property type="entry name" value="Cysteine proteinases"/>
    <property type="match status" value="2"/>
</dbReference>
<dbReference type="PROSITE" id="PS50235">
    <property type="entry name" value="USP_3"/>
    <property type="match status" value="1"/>
</dbReference>
<gene>
    <name evidence="3" type="ORF">SLOPH_2458</name>
</gene>
<dbReference type="VEuPathDB" id="MicrosporidiaDB:SLOPH_2458"/>
<accession>S7XQG4</accession>
<keyword evidence="4" id="KW-1185">Reference proteome</keyword>
<proteinExistence type="predicted"/>
<protein>
    <recommendedName>
        <fullName evidence="2">USP domain-containing protein</fullName>
    </recommendedName>
</protein>
<organism evidence="3 4">
    <name type="scientific">Spraguea lophii (strain 42_110)</name>
    <name type="common">Microsporidian parasite</name>
    <dbReference type="NCBI Taxonomy" id="1358809"/>
    <lineage>
        <taxon>Eukaryota</taxon>
        <taxon>Fungi</taxon>
        <taxon>Fungi incertae sedis</taxon>
        <taxon>Microsporidia</taxon>
        <taxon>Spragueidae</taxon>
        <taxon>Spraguea</taxon>
    </lineage>
</organism>
<evidence type="ECO:0000259" key="2">
    <source>
        <dbReference type="PROSITE" id="PS50235"/>
    </source>
</evidence>
<feature type="transmembrane region" description="Helical" evidence="1">
    <location>
        <begin position="6"/>
        <end position="28"/>
    </location>
</feature>
<sequence>MNRRTLAISIIIFIILSAVSIPIIIIIMKKQTPQNKKMRSLQQTITALTETVSLDNNNQSVLNIPPVKSDITRIVTVDNNNQSVFHNPPAELKKSQTVTVNNNRSFLDNPPVGLINGGHNVCFANALMQSLYHCNAKDFFLENNFKENTVWYYLKEIFITMQNYNNEIDTCNVLEYYQQMFKLITSETFNFGHPNDSFSLLNGIFNELDNNNNDNDIKQKFETFFPISATSDFYQYICCNSFSQLSEYHDNLWKHTSLSSTIRFWGIEPEIGEPNSTIANLPISINSNGKIYYLKAVVKYINNDSSASYSHYIAIIKINDIWYELDDSKISNLGNNPPSPINTRIIFYQAEENNSKIVLQTAEK</sequence>
<dbReference type="EMBL" id="ATCN01000958">
    <property type="protein sequence ID" value="EPR78183.1"/>
    <property type="molecule type" value="Genomic_DNA"/>
</dbReference>
<comment type="caution">
    <text evidence="3">The sequence shown here is derived from an EMBL/GenBank/DDBJ whole genome shotgun (WGS) entry which is preliminary data.</text>
</comment>
<dbReference type="Pfam" id="PF00443">
    <property type="entry name" value="UCH"/>
    <property type="match status" value="1"/>
</dbReference>
<keyword evidence="1" id="KW-1133">Transmembrane helix</keyword>
<dbReference type="SUPFAM" id="SSF54001">
    <property type="entry name" value="Cysteine proteinases"/>
    <property type="match status" value="1"/>
</dbReference>
<name>S7XQG4_SPRLO</name>
<dbReference type="InterPro" id="IPR001394">
    <property type="entry name" value="Peptidase_C19_UCH"/>
</dbReference>
<evidence type="ECO:0000313" key="3">
    <source>
        <dbReference type="EMBL" id="EPR78183.1"/>
    </source>
</evidence>
<dbReference type="GO" id="GO:0016579">
    <property type="term" value="P:protein deubiquitination"/>
    <property type="evidence" value="ECO:0007669"/>
    <property type="project" value="InterPro"/>
</dbReference>
<dbReference type="AlphaFoldDB" id="S7XQG4"/>
<feature type="domain" description="USP" evidence="2">
    <location>
        <begin position="112"/>
        <end position="351"/>
    </location>
</feature>
<evidence type="ECO:0000313" key="4">
    <source>
        <dbReference type="Proteomes" id="UP000014978"/>
    </source>
</evidence>
<dbReference type="HOGENOM" id="CLU_761113_0_0_1"/>
<dbReference type="InterPro" id="IPR028889">
    <property type="entry name" value="USP"/>
</dbReference>
<dbReference type="InParanoid" id="S7XQG4"/>
<dbReference type="CDD" id="cd02257">
    <property type="entry name" value="Peptidase_C19"/>
    <property type="match status" value="1"/>
</dbReference>
<dbReference type="GO" id="GO:0004843">
    <property type="term" value="F:cysteine-type deubiquitinase activity"/>
    <property type="evidence" value="ECO:0007669"/>
    <property type="project" value="InterPro"/>
</dbReference>
<keyword evidence="1" id="KW-0812">Transmembrane</keyword>
<keyword evidence="1" id="KW-0472">Membrane</keyword>
<evidence type="ECO:0000256" key="1">
    <source>
        <dbReference type="SAM" id="Phobius"/>
    </source>
</evidence>
<dbReference type="Proteomes" id="UP000014978">
    <property type="component" value="Unassembled WGS sequence"/>
</dbReference>